<sequence length="117" mass="12605">MRKLLLLILCCAPLFAVQPRSAVIGMVQTDVQSESITAIALSAASEPYTEAWLEEYAVDKFSFGEAYSPFLSSSLPLDNPIASMEKNNAVTLRSLSDGTVISFIFQDGRIAAVSSNP</sequence>
<accession>A0A9D9DYL6</accession>
<dbReference type="EMBL" id="JADIMT010000057">
    <property type="protein sequence ID" value="MBO8436262.1"/>
    <property type="molecule type" value="Genomic_DNA"/>
</dbReference>
<evidence type="ECO:0000313" key="2">
    <source>
        <dbReference type="EMBL" id="MBO8436262.1"/>
    </source>
</evidence>
<feature type="chain" id="PRO_5038779998" evidence="1">
    <location>
        <begin position="23"/>
        <end position="117"/>
    </location>
</feature>
<comment type="caution">
    <text evidence="2">The sequence shown here is derived from an EMBL/GenBank/DDBJ whole genome shotgun (WGS) entry which is preliminary data.</text>
</comment>
<organism evidence="2 3">
    <name type="scientific">Candidatus Ornithospirochaeta stercoripullorum</name>
    <dbReference type="NCBI Taxonomy" id="2840899"/>
    <lineage>
        <taxon>Bacteria</taxon>
        <taxon>Pseudomonadati</taxon>
        <taxon>Spirochaetota</taxon>
        <taxon>Spirochaetia</taxon>
        <taxon>Spirochaetales</taxon>
        <taxon>Spirochaetaceae</taxon>
        <taxon>Spirochaetaceae incertae sedis</taxon>
        <taxon>Candidatus Ornithospirochaeta</taxon>
    </lineage>
</organism>
<reference evidence="2" key="1">
    <citation type="submission" date="2020-10" db="EMBL/GenBank/DDBJ databases">
        <authorList>
            <person name="Gilroy R."/>
        </authorList>
    </citation>
    <scope>NUCLEOTIDE SEQUENCE</scope>
    <source>
        <strain evidence="2">7293</strain>
    </source>
</reference>
<name>A0A9D9DYL6_9SPIO</name>
<keyword evidence="1" id="KW-0732">Signal</keyword>
<gene>
    <name evidence="2" type="ORF">IAA97_04725</name>
</gene>
<proteinExistence type="predicted"/>
<dbReference type="AlphaFoldDB" id="A0A9D9DYL6"/>
<reference evidence="2" key="2">
    <citation type="journal article" date="2021" name="PeerJ">
        <title>Extensive microbial diversity within the chicken gut microbiome revealed by metagenomics and culture.</title>
        <authorList>
            <person name="Gilroy R."/>
            <person name="Ravi A."/>
            <person name="Getino M."/>
            <person name="Pursley I."/>
            <person name="Horton D.L."/>
            <person name="Alikhan N.F."/>
            <person name="Baker D."/>
            <person name="Gharbi K."/>
            <person name="Hall N."/>
            <person name="Watson M."/>
            <person name="Adriaenssens E.M."/>
            <person name="Foster-Nyarko E."/>
            <person name="Jarju S."/>
            <person name="Secka A."/>
            <person name="Antonio M."/>
            <person name="Oren A."/>
            <person name="Chaudhuri R.R."/>
            <person name="La Ragione R."/>
            <person name="Hildebrand F."/>
            <person name="Pallen M.J."/>
        </authorList>
    </citation>
    <scope>NUCLEOTIDE SEQUENCE</scope>
    <source>
        <strain evidence="2">7293</strain>
    </source>
</reference>
<feature type="signal peptide" evidence="1">
    <location>
        <begin position="1"/>
        <end position="22"/>
    </location>
</feature>
<protein>
    <submittedName>
        <fullName evidence="2">Uncharacterized protein</fullName>
    </submittedName>
</protein>
<evidence type="ECO:0000313" key="3">
    <source>
        <dbReference type="Proteomes" id="UP000823615"/>
    </source>
</evidence>
<evidence type="ECO:0000256" key="1">
    <source>
        <dbReference type="SAM" id="SignalP"/>
    </source>
</evidence>
<dbReference type="Proteomes" id="UP000823615">
    <property type="component" value="Unassembled WGS sequence"/>
</dbReference>